<protein>
    <submittedName>
        <fullName evidence="2">Mor transcription activator family protein</fullName>
    </submittedName>
</protein>
<comment type="caution">
    <text evidence="2">The sequence shown here is derived from an EMBL/GenBank/DDBJ whole genome shotgun (WGS) entry which is preliminary data.</text>
</comment>
<evidence type="ECO:0000259" key="1">
    <source>
        <dbReference type="Pfam" id="PF08765"/>
    </source>
</evidence>
<sequence length="88" mass="10698">MKVREELLQESYAQLYALVGEELMLKIFDLYRGQQVSFPMRLYNRDKVAQQIVAEYDGHNMAQLTRKYDYSQRWVRQMIQQSREYHSS</sequence>
<organism evidence="2 3">
    <name type="scientific">Levilactobacillus tujiorum</name>
    <dbReference type="NCBI Taxonomy" id="2912243"/>
    <lineage>
        <taxon>Bacteria</taxon>
        <taxon>Bacillati</taxon>
        <taxon>Bacillota</taxon>
        <taxon>Bacilli</taxon>
        <taxon>Lactobacillales</taxon>
        <taxon>Lactobacillaceae</taxon>
        <taxon>Levilactobacillus</taxon>
    </lineage>
</organism>
<proteinExistence type="predicted"/>
<dbReference type="Proteomes" id="UP000707477">
    <property type="component" value="Unassembled WGS sequence"/>
</dbReference>
<feature type="domain" description="Mor transcription activator" evidence="1">
    <location>
        <begin position="14"/>
        <end position="85"/>
    </location>
</feature>
<dbReference type="InterPro" id="IPR009057">
    <property type="entry name" value="Homeodomain-like_sf"/>
</dbReference>
<evidence type="ECO:0000313" key="3">
    <source>
        <dbReference type="Proteomes" id="UP000707477"/>
    </source>
</evidence>
<evidence type="ECO:0000313" key="2">
    <source>
        <dbReference type="EMBL" id="NLR29391.1"/>
    </source>
</evidence>
<keyword evidence="3" id="KW-1185">Reference proteome</keyword>
<dbReference type="RefSeq" id="WP_168849148.1">
    <property type="nucleotide sequence ID" value="NZ_JAAVSD010000008.1"/>
</dbReference>
<accession>A0ABX1L4Y3</accession>
<reference evidence="2 3" key="1">
    <citation type="submission" date="2020-03" db="EMBL/GenBank/DDBJ databases">
        <authorList>
            <person name="Zhang Z."/>
            <person name="Guo Z."/>
            <person name="Hou Q."/>
            <person name="Shen X."/>
        </authorList>
    </citation>
    <scope>NUCLEOTIDE SEQUENCE [LARGE SCALE GENOMIC DNA]</scope>
    <source>
        <strain evidence="2 3">HBUAS51329</strain>
    </source>
</reference>
<name>A0ABX1L4Y3_9LACO</name>
<gene>
    <name evidence="2" type="ORF">HEQ44_04255</name>
</gene>
<dbReference type="InterPro" id="IPR014875">
    <property type="entry name" value="Mor_transcription_activator"/>
</dbReference>
<dbReference type="EMBL" id="JAAVSD010000008">
    <property type="protein sequence ID" value="NLR29391.1"/>
    <property type="molecule type" value="Genomic_DNA"/>
</dbReference>
<dbReference type="Gene3D" id="1.10.10.60">
    <property type="entry name" value="Homeodomain-like"/>
    <property type="match status" value="1"/>
</dbReference>
<dbReference type="Pfam" id="PF08765">
    <property type="entry name" value="Mor"/>
    <property type="match status" value="1"/>
</dbReference>
<dbReference type="SUPFAM" id="SSF46689">
    <property type="entry name" value="Homeodomain-like"/>
    <property type="match status" value="1"/>
</dbReference>